<gene>
    <name evidence="1" type="ORF">WA026_002468</name>
    <name evidence="2" type="ORF">WA026_012705</name>
    <name evidence="4" type="ORF">WA026_019184</name>
    <name evidence="5" type="ORF">WA026_020477</name>
    <name evidence="3" type="ORF">WA026_020737</name>
</gene>
<dbReference type="EMBL" id="JARQZJ010000036">
    <property type="protein sequence ID" value="KAK9876394.1"/>
    <property type="molecule type" value="Genomic_DNA"/>
</dbReference>
<dbReference type="AlphaFoldDB" id="A0AAW1U0H6"/>
<evidence type="ECO:0000313" key="1">
    <source>
        <dbReference type="EMBL" id="KAK9874115.1"/>
    </source>
</evidence>
<evidence type="ECO:0000313" key="5">
    <source>
        <dbReference type="EMBL" id="KAK9892487.1"/>
    </source>
</evidence>
<evidence type="ECO:0000313" key="2">
    <source>
        <dbReference type="EMBL" id="KAK9876394.1"/>
    </source>
</evidence>
<protein>
    <submittedName>
        <fullName evidence="2">Uncharacterized protein</fullName>
    </submittedName>
</protein>
<comment type="caution">
    <text evidence="2">The sequence shown here is derived from an EMBL/GenBank/DDBJ whole genome shotgun (WGS) entry which is preliminary data.</text>
</comment>
<name>A0AAW1U0H6_9CUCU</name>
<reference evidence="2 6" key="1">
    <citation type="submission" date="2023-03" db="EMBL/GenBank/DDBJ databases">
        <title>Genome insight into feeding habits of ladybird beetles.</title>
        <authorList>
            <person name="Li H.-S."/>
            <person name="Huang Y.-H."/>
            <person name="Pang H."/>
        </authorList>
    </citation>
    <scope>NUCLEOTIDE SEQUENCE [LARGE SCALE GENOMIC DNA]</scope>
    <source>
        <strain evidence="2">SYSU_2023b</strain>
        <tissue evidence="2">Whole body</tissue>
    </source>
</reference>
<dbReference type="EMBL" id="JARQZJ010000103">
    <property type="protein sequence ID" value="KAK9886925.1"/>
    <property type="molecule type" value="Genomic_DNA"/>
</dbReference>
<dbReference type="Proteomes" id="UP001431783">
    <property type="component" value="Unassembled WGS sequence"/>
</dbReference>
<dbReference type="EMBL" id="JARQZJ010000031">
    <property type="protein sequence ID" value="KAK9874115.1"/>
    <property type="molecule type" value="Genomic_DNA"/>
</dbReference>
<evidence type="ECO:0000313" key="6">
    <source>
        <dbReference type="Proteomes" id="UP001431783"/>
    </source>
</evidence>
<dbReference type="EMBL" id="JARQZJ010000135">
    <property type="protein sequence ID" value="KAK9892487.1"/>
    <property type="molecule type" value="Genomic_DNA"/>
</dbReference>
<accession>A0AAW1U0H6</accession>
<keyword evidence="6" id="KW-1185">Reference proteome</keyword>
<sequence>MNLQEINAVCSKVDAKPLEKLKDLPIGVVYPILKLKIINGHYGESILVETEDFKVFLPRRVTEVFRSLIANFTPAKYGFRSLGIQEIGHFSPSTKFEIVEI</sequence>
<proteinExistence type="predicted"/>
<evidence type="ECO:0000313" key="3">
    <source>
        <dbReference type="EMBL" id="KAK9878095.1"/>
    </source>
</evidence>
<organism evidence="2 6">
    <name type="scientific">Henosepilachna vigintioctopunctata</name>
    <dbReference type="NCBI Taxonomy" id="420089"/>
    <lineage>
        <taxon>Eukaryota</taxon>
        <taxon>Metazoa</taxon>
        <taxon>Ecdysozoa</taxon>
        <taxon>Arthropoda</taxon>
        <taxon>Hexapoda</taxon>
        <taxon>Insecta</taxon>
        <taxon>Pterygota</taxon>
        <taxon>Neoptera</taxon>
        <taxon>Endopterygota</taxon>
        <taxon>Coleoptera</taxon>
        <taxon>Polyphaga</taxon>
        <taxon>Cucujiformia</taxon>
        <taxon>Coccinelloidea</taxon>
        <taxon>Coccinellidae</taxon>
        <taxon>Epilachninae</taxon>
        <taxon>Epilachnini</taxon>
        <taxon>Henosepilachna</taxon>
    </lineage>
</organism>
<evidence type="ECO:0000313" key="4">
    <source>
        <dbReference type="EMBL" id="KAK9886925.1"/>
    </source>
</evidence>
<dbReference type="EMBL" id="JARQZJ010000045">
    <property type="protein sequence ID" value="KAK9878095.1"/>
    <property type="molecule type" value="Genomic_DNA"/>
</dbReference>